<dbReference type="KEGG" id="psez:HME7025_01123"/>
<dbReference type="OrthoDB" id="9877368at2"/>
<evidence type="ECO:0000313" key="1">
    <source>
        <dbReference type="EMBL" id="AWL08986.1"/>
    </source>
</evidence>
<organism evidence="1 2">
    <name type="scientific">Aquirufa nivalisilvae</name>
    <dbReference type="NCBI Taxonomy" id="2516557"/>
    <lineage>
        <taxon>Bacteria</taxon>
        <taxon>Pseudomonadati</taxon>
        <taxon>Bacteroidota</taxon>
        <taxon>Cytophagia</taxon>
        <taxon>Cytophagales</taxon>
        <taxon>Flectobacillaceae</taxon>
        <taxon>Aquirufa</taxon>
    </lineage>
</organism>
<gene>
    <name evidence="1" type="ORF">HME7025_01123</name>
</gene>
<dbReference type="EMBL" id="CP029346">
    <property type="protein sequence ID" value="AWL08986.1"/>
    <property type="molecule type" value="Genomic_DNA"/>
</dbReference>
<sequence>MRKYIIFFLGIFLISCRKEAIPVKTVVPEKKIVIQDKLVNFRWNQIGAKNIQENMTQADELLLVYSIVSIENQQVVQIQQASHYLGKVKQGAIINLKDIPPLSIKLKPGQSLGVQVTLWEVDDYQQVQQLLRQVNQWGGVLQVPVSLLELSSVTNPFGWFMWGLRASGLGMELWSKWDGNDRLGISEMQITWDKVASMNKKGTWKSGPKMLNDYHYDFSYEISVRD</sequence>
<evidence type="ECO:0000313" key="2">
    <source>
        <dbReference type="Proteomes" id="UP000245468"/>
    </source>
</evidence>
<protein>
    <submittedName>
        <fullName evidence="1">Uncharacterized protein</fullName>
    </submittedName>
</protein>
<reference evidence="2" key="1">
    <citation type="submission" date="2018-05" db="EMBL/GenBank/DDBJ databases">
        <title>Pseudarcicella sp. HME7025 Genome sequencing and assembly.</title>
        <authorList>
            <person name="Kim H."/>
            <person name="Kang H."/>
            <person name="Joh K."/>
        </authorList>
    </citation>
    <scope>NUCLEOTIDE SEQUENCE [LARGE SCALE GENOMIC DNA]</scope>
    <source>
        <strain evidence="2">HME7025</strain>
    </source>
</reference>
<dbReference type="AlphaFoldDB" id="A0A2S2DUF7"/>
<accession>A0A2S2DUF7</accession>
<dbReference type="PROSITE" id="PS51257">
    <property type="entry name" value="PROKAR_LIPOPROTEIN"/>
    <property type="match status" value="1"/>
</dbReference>
<dbReference type="Proteomes" id="UP000245468">
    <property type="component" value="Chromosome"/>
</dbReference>
<keyword evidence="2" id="KW-1185">Reference proteome</keyword>
<name>A0A2S2DUF7_9BACT</name>
<dbReference type="RefSeq" id="WP_109322695.1">
    <property type="nucleotide sequence ID" value="NZ_CP029346.1"/>
</dbReference>
<proteinExistence type="predicted"/>